<name>A0A9P8NV71_9ASCO</name>
<dbReference type="Proteomes" id="UP000769157">
    <property type="component" value="Unassembled WGS sequence"/>
</dbReference>
<dbReference type="GeneID" id="70239028"/>
<reference evidence="1" key="2">
    <citation type="submission" date="2021-01" db="EMBL/GenBank/DDBJ databases">
        <authorList>
            <person name="Schikora-Tamarit M.A."/>
        </authorList>
    </citation>
    <scope>NUCLEOTIDE SEQUENCE</scope>
    <source>
        <strain evidence="1">CBS6075</strain>
    </source>
</reference>
<comment type="caution">
    <text evidence="1">The sequence shown here is derived from an EMBL/GenBank/DDBJ whole genome shotgun (WGS) entry which is preliminary data.</text>
</comment>
<accession>A0A9P8NV71</accession>
<dbReference type="AlphaFoldDB" id="A0A9P8NV71"/>
<gene>
    <name evidence="1" type="ORF">OGAPHI_007064</name>
</gene>
<evidence type="ECO:0000313" key="2">
    <source>
        <dbReference type="Proteomes" id="UP000769157"/>
    </source>
</evidence>
<organism evidence="1 2">
    <name type="scientific">Ogataea philodendri</name>
    <dbReference type="NCBI Taxonomy" id="1378263"/>
    <lineage>
        <taxon>Eukaryota</taxon>
        <taxon>Fungi</taxon>
        <taxon>Dikarya</taxon>
        <taxon>Ascomycota</taxon>
        <taxon>Saccharomycotina</taxon>
        <taxon>Pichiomycetes</taxon>
        <taxon>Pichiales</taxon>
        <taxon>Pichiaceae</taxon>
        <taxon>Ogataea</taxon>
    </lineage>
</organism>
<dbReference type="OrthoDB" id="3993727at2759"/>
<sequence length="236" mass="26517">MLSDQKAIPVAIIRSDSSDEVAYDSIEVKWTPHQISKLSNLARGIIRHNDTYSLKCNFTELSKEFSVKKELIYKKLIEVYFELQECHHDLASMELDVKKGRNEKGENVSIVSKAPISHLSMLKLGSNSSGPEVNSAKEEWHPDARSLNKLGFFSSHLGYDDKSEGPDDSGSLDLQGETSAYLYRSKFLLKSEAVHNPVPDTESRDDELDRSDELLLTGTTESLSNSLLEQVILERL</sequence>
<dbReference type="RefSeq" id="XP_046058181.1">
    <property type="nucleotide sequence ID" value="XM_046208419.1"/>
</dbReference>
<keyword evidence="2" id="KW-1185">Reference proteome</keyword>
<dbReference type="EMBL" id="JAEUBE010000504">
    <property type="protein sequence ID" value="KAH3660478.1"/>
    <property type="molecule type" value="Genomic_DNA"/>
</dbReference>
<evidence type="ECO:0000313" key="1">
    <source>
        <dbReference type="EMBL" id="KAH3660478.1"/>
    </source>
</evidence>
<proteinExistence type="predicted"/>
<reference evidence="1" key="1">
    <citation type="journal article" date="2021" name="Open Biol.">
        <title>Shared evolutionary footprints suggest mitochondrial oxidative damage underlies multiple complex I losses in fungi.</title>
        <authorList>
            <person name="Schikora-Tamarit M.A."/>
            <person name="Marcet-Houben M."/>
            <person name="Nosek J."/>
            <person name="Gabaldon T."/>
        </authorList>
    </citation>
    <scope>NUCLEOTIDE SEQUENCE</scope>
    <source>
        <strain evidence="1">CBS6075</strain>
    </source>
</reference>
<protein>
    <submittedName>
        <fullName evidence="1">Uncharacterized protein</fullName>
    </submittedName>
</protein>